<organism evidence="5">
    <name type="scientific">Albugo laibachii Nc14</name>
    <dbReference type="NCBI Taxonomy" id="890382"/>
    <lineage>
        <taxon>Eukaryota</taxon>
        <taxon>Sar</taxon>
        <taxon>Stramenopiles</taxon>
        <taxon>Oomycota</taxon>
        <taxon>Peronosporomycetes</taxon>
        <taxon>Albuginales</taxon>
        <taxon>Albuginaceae</taxon>
        <taxon>Albugo</taxon>
    </lineage>
</organism>
<feature type="transmembrane region" description="Helical" evidence="3">
    <location>
        <begin position="242"/>
        <end position="266"/>
    </location>
</feature>
<feature type="compositionally biased region" description="Polar residues" evidence="2">
    <location>
        <begin position="608"/>
        <end position="620"/>
    </location>
</feature>
<feature type="compositionally biased region" description="Polar residues" evidence="2">
    <location>
        <begin position="392"/>
        <end position="401"/>
    </location>
</feature>
<keyword evidence="3" id="KW-1133">Transmembrane helix</keyword>
<sequence>MASARSATITAYKVDSSEFGSCRLKGINSGSNNFKFYASISAEGTTLNEACGRCIKISCTDSTDKFCKSTSSVIAYVLDVCRGCKVDTIQSSAAVMSSLAVTSSSSAQATVSYKFVACPSEFLSGDIKACLMEGASSSYIPLQVHNSRQIIKEATISKRKATLSKDSFLISVTPEQQQGGSNNWYKNVDVSMLGENGQNLTTRFSFNSNSGCATSNAQFSEDSFVAEGSDNTSGESGGGSHVGAIIGAVIGSFVALLLIAAVIFFLRRWRRTSLTKGDQELGESAAQNVASRVIPTRGTTGSIDDSAINSPHGGIYSHASTPGAKVNVVPTLPHTGSTQSSRYFLNSSQSSAKSHATNSENGIKLEELTVAYEQEEDRDITQVDENDGKPPVQSSPVRESQFRQSLYDTNQSYDSMAYHSSNLYGSNLSSPRQSVNIAHPIQVDQGVGLEIRDSDNEDRSSFDIDFARQAGSAEELREEDFLDIQAAEIIAYNQSGTTPQAFSFEESTNITNSPLREATEFPWTNETDTSNRNGNPKTYAHSEASSNPNASDNATSVYELRNPSNDIVASPSHKLDGGESHHQSSTVPASFDMVHNQPCESFDRPSDFSRSQTNALNSSGGYKRESLNLLGYPYAKRNSSRKHQPFSG</sequence>
<dbReference type="CDD" id="cd12087">
    <property type="entry name" value="TM_EGFR-like"/>
    <property type="match status" value="1"/>
</dbReference>
<keyword evidence="1" id="KW-0732">Signal</keyword>
<feature type="compositionally biased region" description="Acidic residues" evidence="2">
    <location>
        <begin position="376"/>
        <end position="385"/>
    </location>
</feature>
<gene>
    <name evidence="5" type="primary">AlNc14C360G10984</name>
    <name evidence="5" type="ORF">ALNC14_123880</name>
</gene>
<reference evidence="5" key="1">
    <citation type="journal article" date="2011" name="PLoS Biol.">
        <title>Gene gain and loss during evolution of obligate parasitism in the white rust pathogen of Arabidopsis thaliana.</title>
        <authorList>
            <person name="Kemen E."/>
            <person name="Gardiner A."/>
            <person name="Schultz-Larsen T."/>
            <person name="Kemen A.C."/>
            <person name="Balmuth A.L."/>
            <person name="Robert-Seilaniantz A."/>
            <person name="Bailey K."/>
            <person name="Holub E."/>
            <person name="Studholme D.J."/>
            <person name="Maclean D."/>
            <person name="Jones J.D."/>
        </authorList>
    </citation>
    <scope>NUCLEOTIDE SEQUENCE</scope>
</reference>
<dbReference type="EMBL" id="FR824405">
    <property type="protein sequence ID" value="CCA26244.1"/>
    <property type="molecule type" value="Genomic_DNA"/>
</dbReference>
<feature type="domain" description="Expansin-like EG45" evidence="4">
    <location>
        <begin position="19"/>
        <end position="118"/>
    </location>
</feature>
<evidence type="ECO:0000313" key="5">
    <source>
        <dbReference type="EMBL" id="CCA26244.1"/>
    </source>
</evidence>
<evidence type="ECO:0000256" key="2">
    <source>
        <dbReference type="SAM" id="MobiDB-lite"/>
    </source>
</evidence>
<dbReference type="InterPro" id="IPR036908">
    <property type="entry name" value="RlpA-like_sf"/>
</dbReference>
<evidence type="ECO:0000256" key="1">
    <source>
        <dbReference type="ARBA" id="ARBA00022729"/>
    </source>
</evidence>
<accession>F0WXP9</accession>
<feature type="region of interest" description="Disordered" evidence="2">
    <location>
        <begin position="509"/>
        <end position="627"/>
    </location>
</feature>
<evidence type="ECO:0000259" key="4">
    <source>
        <dbReference type="PROSITE" id="PS50842"/>
    </source>
</evidence>
<evidence type="ECO:0000256" key="3">
    <source>
        <dbReference type="SAM" id="Phobius"/>
    </source>
</evidence>
<dbReference type="PROSITE" id="PS50842">
    <property type="entry name" value="EXPANSIN_EG45"/>
    <property type="match status" value="1"/>
</dbReference>
<feature type="compositionally biased region" description="Basic and acidic residues" evidence="2">
    <location>
        <begin position="573"/>
        <end position="582"/>
    </location>
</feature>
<dbReference type="InterPro" id="IPR007112">
    <property type="entry name" value="Expansin/allergen_DPBB_dom"/>
</dbReference>
<dbReference type="InterPro" id="IPR051477">
    <property type="entry name" value="Expansin_CellWall"/>
</dbReference>
<dbReference type="PANTHER" id="PTHR31836">
    <property type="match status" value="1"/>
</dbReference>
<protein>
    <submittedName>
        <fullName evidence="5">Uncharacterized protein AlNc14C360G10984</fullName>
    </submittedName>
</protein>
<reference evidence="5" key="2">
    <citation type="submission" date="2011-02" db="EMBL/GenBank/DDBJ databases">
        <authorList>
            <person name="MacLean D."/>
        </authorList>
    </citation>
    <scope>NUCLEOTIDE SEQUENCE</scope>
</reference>
<feature type="region of interest" description="Disordered" evidence="2">
    <location>
        <begin position="376"/>
        <end position="401"/>
    </location>
</feature>
<feature type="compositionally biased region" description="Polar residues" evidence="2">
    <location>
        <begin position="522"/>
        <end position="536"/>
    </location>
</feature>
<name>F0WXP9_9STRA</name>
<dbReference type="SUPFAM" id="SSF50685">
    <property type="entry name" value="Barwin-like endoglucanases"/>
    <property type="match status" value="1"/>
</dbReference>
<feature type="compositionally biased region" description="Polar residues" evidence="2">
    <location>
        <begin position="543"/>
        <end position="567"/>
    </location>
</feature>
<dbReference type="Gene3D" id="2.40.40.10">
    <property type="entry name" value="RlpA-like domain"/>
    <property type="match status" value="1"/>
</dbReference>
<dbReference type="PANTHER" id="PTHR31836:SF21">
    <property type="entry name" value="EXPANSIN-LIKE PROTEIN 7"/>
    <property type="match status" value="1"/>
</dbReference>
<dbReference type="HOGENOM" id="CLU_019204_0_0_1"/>
<proteinExistence type="predicted"/>
<dbReference type="AlphaFoldDB" id="F0WXP9"/>
<keyword evidence="3" id="KW-0472">Membrane</keyword>
<keyword evidence="3" id="KW-0812">Transmembrane</keyword>